<dbReference type="OrthoDB" id="2129491at2759"/>
<evidence type="ECO:0000256" key="2">
    <source>
        <dbReference type="ARBA" id="ARBA00023002"/>
    </source>
</evidence>
<dbReference type="Pfam" id="PF01408">
    <property type="entry name" value="GFO_IDH_MocA"/>
    <property type="match status" value="1"/>
</dbReference>
<protein>
    <recommendedName>
        <fullName evidence="3">D-xylose 1-dehydrogenase (NADP(+), D-xylono-1,5-lactone-forming)</fullName>
        <ecNumber evidence="3">1.1.1.179</ecNumber>
    </recommendedName>
    <alternativeName>
        <fullName evidence="4">D-xylose-NADP dehydrogenase</fullName>
    </alternativeName>
</protein>
<keyword evidence="9" id="KW-1185">Reference proteome</keyword>
<dbReference type="Proteomes" id="UP000789595">
    <property type="component" value="Unassembled WGS sequence"/>
</dbReference>
<dbReference type="EC" id="1.1.1.179" evidence="3"/>
<dbReference type="InterPro" id="IPR050984">
    <property type="entry name" value="Gfo/Idh/MocA_domain"/>
</dbReference>
<dbReference type="Gene3D" id="3.40.50.720">
    <property type="entry name" value="NAD(P)-binding Rossmann-like Domain"/>
    <property type="match status" value="1"/>
</dbReference>
<comment type="caution">
    <text evidence="8">The sequence shown here is derived from an EMBL/GenBank/DDBJ whole genome shotgun (WGS) entry which is preliminary data.</text>
</comment>
<name>A0A8J2SPC0_9STRA</name>
<dbReference type="PANTHER" id="PTHR22604">
    <property type="entry name" value="OXIDOREDUCTASES"/>
    <property type="match status" value="1"/>
</dbReference>
<dbReference type="AlphaFoldDB" id="A0A8J2SPC0"/>
<evidence type="ECO:0000256" key="5">
    <source>
        <dbReference type="ARBA" id="ARBA00049233"/>
    </source>
</evidence>
<comment type="similarity">
    <text evidence="1">Belongs to the Gfo/Idh/MocA family.</text>
</comment>
<dbReference type="PANTHER" id="PTHR22604:SF105">
    <property type="entry name" value="TRANS-1,2-DIHYDROBENZENE-1,2-DIOL DEHYDROGENASE"/>
    <property type="match status" value="1"/>
</dbReference>
<comment type="catalytic activity">
    <reaction evidence="5">
        <text>D-xylose + NADP(+) = D-xylono-1,5-lactone + NADPH + H(+)</text>
        <dbReference type="Rhea" id="RHEA:22000"/>
        <dbReference type="ChEBI" id="CHEBI:15378"/>
        <dbReference type="ChEBI" id="CHEBI:15867"/>
        <dbReference type="ChEBI" id="CHEBI:53455"/>
        <dbReference type="ChEBI" id="CHEBI:57783"/>
        <dbReference type="ChEBI" id="CHEBI:58349"/>
        <dbReference type="EC" id="1.1.1.179"/>
    </reaction>
</comment>
<evidence type="ECO:0000313" key="8">
    <source>
        <dbReference type="EMBL" id="CAH0370902.1"/>
    </source>
</evidence>
<accession>A0A8J2SPC0</accession>
<dbReference type="SUPFAM" id="SSF51735">
    <property type="entry name" value="NAD(P)-binding Rossmann-fold domains"/>
    <property type="match status" value="1"/>
</dbReference>
<feature type="signal peptide" evidence="6">
    <location>
        <begin position="1"/>
        <end position="20"/>
    </location>
</feature>
<dbReference type="GO" id="GO:0047837">
    <property type="term" value="F:D-xylose 1-dehydrogenase (NADP+) activity"/>
    <property type="evidence" value="ECO:0007669"/>
    <property type="project" value="UniProtKB-EC"/>
</dbReference>
<sequence>MPRRLLINAACLTLPLLSDALSLTGLLKRSRNRARGRRVLEDFSTPWQLDIRKGSTGVLYAEEAGAQKPVNWAFLSCGRVAHDYANALRCVDGAKPYVVATRSADDLPRAEAFRDRHGFEKAVGTYSEALLDPNVDVVYLSSLHSARVEHVTAILECGKHCVVEKPLACNGADGRRLVELARSKNVFMMEGMWTRCFPAVEHARRLINDGTIGAVTAVISDFGFDAADSGVYPTDMNDPSTGDPIYFSKLGGSALLWAGPYPIAAGLLPFGATEPRSVAAAGVVDPTGVDLSCGLTLSYAAPGGVPVPQKAGTCPPRGATVSLYTAIDAESAETTTYIGQKGRITVLPPAHCPTKLRVELKGKGRGNARVTEFEFPFPEPKRPFAPVPGGGEDDVFFYPNSHGFAYEAAAVTRCLNAGLTECPQYTLDETLRALSLVDAARKAMSEPNSES</sequence>
<dbReference type="SUPFAM" id="SSF55347">
    <property type="entry name" value="Glyceraldehyde-3-phosphate dehydrogenase-like, C-terminal domain"/>
    <property type="match status" value="1"/>
</dbReference>
<proteinExistence type="inferred from homology"/>
<evidence type="ECO:0000259" key="7">
    <source>
        <dbReference type="Pfam" id="PF01408"/>
    </source>
</evidence>
<dbReference type="Gene3D" id="3.30.360.10">
    <property type="entry name" value="Dihydrodipicolinate Reductase, domain 2"/>
    <property type="match status" value="1"/>
</dbReference>
<feature type="chain" id="PRO_5035156144" description="D-xylose 1-dehydrogenase (NADP(+), D-xylono-1,5-lactone-forming)" evidence="6">
    <location>
        <begin position="21"/>
        <end position="451"/>
    </location>
</feature>
<evidence type="ECO:0000256" key="1">
    <source>
        <dbReference type="ARBA" id="ARBA00010928"/>
    </source>
</evidence>
<keyword evidence="6" id="KW-0732">Signal</keyword>
<organism evidence="8 9">
    <name type="scientific">Pelagomonas calceolata</name>
    <dbReference type="NCBI Taxonomy" id="35677"/>
    <lineage>
        <taxon>Eukaryota</taxon>
        <taxon>Sar</taxon>
        <taxon>Stramenopiles</taxon>
        <taxon>Ochrophyta</taxon>
        <taxon>Pelagophyceae</taxon>
        <taxon>Pelagomonadales</taxon>
        <taxon>Pelagomonadaceae</taxon>
        <taxon>Pelagomonas</taxon>
    </lineage>
</organism>
<evidence type="ECO:0000256" key="3">
    <source>
        <dbReference type="ARBA" id="ARBA00038984"/>
    </source>
</evidence>
<feature type="domain" description="Gfo/Idh/MocA-like oxidoreductase N-terminal" evidence="7">
    <location>
        <begin position="71"/>
        <end position="190"/>
    </location>
</feature>
<evidence type="ECO:0000256" key="6">
    <source>
        <dbReference type="SAM" id="SignalP"/>
    </source>
</evidence>
<evidence type="ECO:0000313" key="9">
    <source>
        <dbReference type="Proteomes" id="UP000789595"/>
    </source>
</evidence>
<dbReference type="InterPro" id="IPR036291">
    <property type="entry name" value="NAD(P)-bd_dom_sf"/>
</dbReference>
<evidence type="ECO:0000256" key="4">
    <source>
        <dbReference type="ARBA" id="ARBA00042988"/>
    </source>
</evidence>
<keyword evidence="2" id="KW-0560">Oxidoreductase</keyword>
<reference evidence="8" key="1">
    <citation type="submission" date="2021-11" db="EMBL/GenBank/DDBJ databases">
        <authorList>
            <consortium name="Genoscope - CEA"/>
            <person name="William W."/>
        </authorList>
    </citation>
    <scope>NUCLEOTIDE SEQUENCE</scope>
</reference>
<dbReference type="GO" id="GO:0000166">
    <property type="term" value="F:nucleotide binding"/>
    <property type="evidence" value="ECO:0007669"/>
    <property type="project" value="InterPro"/>
</dbReference>
<dbReference type="EMBL" id="CAKKNE010000003">
    <property type="protein sequence ID" value="CAH0370902.1"/>
    <property type="molecule type" value="Genomic_DNA"/>
</dbReference>
<gene>
    <name evidence="8" type="ORF">PECAL_3P08150</name>
</gene>
<dbReference type="InterPro" id="IPR000683">
    <property type="entry name" value="Gfo/Idh/MocA-like_OxRdtase_N"/>
</dbReference>